<keyword evidence="2" id="KW-0812">Transmembrane</keyword>
<reference evidence="4 5" key="1">
    <citation type="submission" date="2024-01" db="EMBL/GenBank/DDBJ databases">
        <authorList>
            <person name="Allen C."/>
            <person name="Tagirdzhanova G."/>
        </authorList>
    </citation>
    <scope>NUCLEOTIDE SEQUENCE [LARGE SCALE GENOMIC DNA]</scope>
</reference>
<comment type="caution">
    <text evidence="4">The sequence shown here is derived from an EMBL/GenBank/DDBJ whole genome shotgun (WGS) entry which is preliminary data.</text>
</comment>
<evidence type="ECO:0000256" key="2">
    <source>
        <dbReference type="SAM" id="Phobius"/>
    </source>
</evidence>
<dbReference type="Pfam" id="PF24535">
    <property type="entry name" value="DUF7598"/>
    <property type="match status" value="1"/>
</dbReference>
<feature type="region of interest" description="Disordered" evidence="1">
    <location>
        <begin position="295"/>
        <end position="344"/>
    </location>
</feature>
<sequence length="358" mass="39332">MFNLSENTKLRGIGYKALNALRPCNIIALIAVVAASWVMVVLSGVTGQFFFFDAITHVFTSSVSIFLILTEIQWGFLKRYLERAWPVFSDRHGFLWLGIAMIALGCDMLGNLNKPVFSSKNLGLPLWRLIMASGILSITFGFFNFIATVIFRDGPSGLTARMIRTDGNLADAGNNNPSDYYEPTTVSTLGRSNTRYNGNNSNSNKEYGSSVGVDEESDIEANLPVDMAASRFRRMTQVFKKSPFVGHAQGGLAGKKIQISKPILISHYDEETAGIAKNGAGAGVGDYYSHTNDAATVVDDNDNDNGRDHDLGIERDTERHSTYPDDRSSPILPDIRRPPTALHPAMSSHYSVANMSRF</sequence>
<keyword evidence="2" id="KW-0472">Membrane</keyword>
<evidence type="ECO:0000313" key="4">
    <source>
        <dbReference type="EMBL" id="CAK7209246.1"/>
    </source>
</evidence>
<name>A0ABP0APQ6_9PEZI</name>
<dbReference type="InterPro" id="IPR056019">
    <property type="entry name" value="DUF7598"/>
</dbReference>
<feature type="compositionally biased region" description="Polar residues" evidence="1">
    <location>
        <begin position="173"/>
        <end position="190"/>
    </location>
</feature>
<feature type="region of interest" description="Disordered" evidence="1">
    <location>
        <begin position="173"/>
        <end position="213"/>
    </location>
</feature>
<proteinExistence type="predicted"/>
<evidence type="ECO:0000259" key="3">
    <source>
        <dbReference type="Pfam" id="PF24535"/>
    </source>
</evidence>
<keyword evidence="5" id="KW-1185">Reference proteome</keyword>
<feature type="transmembrane region" description="Helical" evidence="2">
    <location>
        <begin position="20"/>
        <end position="43"/>
    </location>
</feature>
<feature type="compositionally biased region" description="Basic and acidic residues" evidence="1">
    <location>
        <begin position="304"/>
        <end position="328"/>
    </location>
</feature>
<feature type="transmembrane region" description="Helical" evidence="2">
    <location>
        <begin position="49"/>
        <end position="72"/>
    </location>
</feature>
<organism evidence="4 5">
    <name type="scientific">Sporothrix curviconia</name>
    <dbReference type="NCBI Taxonomy" id="1260050"/>
    <lineage>
        <taxon>Eukaryota</taxon>
        <taxon>Fungi</taxon>
        <taxon>Dikarya</taxon>
        <taxon>Ascomycota</taxon>
        <taxon>Pezizomycotina</taxon>
        <taxon>Sordariomycetes</taxon>
        <taxon>Sordariomycetidae</taxon>
        <taxon>Ophiostomatales</taxon>
        <taxon>Ophiostomataceae</taxon>
        <taxon>Sporothrix</taxon>
    </lineage>
</organism>
<feature type="transmembrane region" description="Helical" evidence="2">
    <location>
        <begin position="130"/>
        <end position="151"/>
    </location>
</feature>
<feature type="domain" description="DUF7598" evidence="3">
    <location>
        <begin position="14"/>
        <end position="150"/>
    </location>
</feature>
<dbReference type="Proteomes" id="UP001642405">
    <property type="component" value="Unassembled WGS sequence"/>
</dbReference>
<accession>A0ABP0APQ6</accession>
<evidence type="ECO:0000256" key="1">
    <source>
        <dbReference type="SAM" id="MobiDB-lite"/>
    </source>
</evidence>
<protein>
    <recommendedName>
        <fullName evidence="3">DUF7598 domain-containing protein</fullName>
    </recommendedName>
</protein>
<keyword evidence="2" id="KW-1133">Transmembrane helix</keyword>
<evidence type="ECO:0000313" key="5">
    <source>
        <dbReference type="Proteomes" id="UP001642405"/>
    </source>
</evidence>
<dbReference type="EMBL" id="CAWUHB010000002">
    <property type="protein sequence ID" value="CAK7209246.1"/>
    <property type="molecule type" value="Genomic_DNA"/>
</dbReference>
<feature type="transmembrane region" description="Helical" evidence="2">
    <location>
        <begin position="93"/>
        <end position="110"/>
    </location>
</feature>
<feature type="compositionally biased region" description="Low complexity" evidence="1">
    <location>
        <begin position="191"/>
        <end position="210"/>
    </location>
</feature>
<gene>
    <name evidence="4" type="ORF">SCUCBS95973_000374</name>
</gene>